<feature type="region of interest" description="Disordered" evidence="1">
    <location>
        <begin position="1"/>
        <end position="29"/>
    </location>
</feature>
<keyword evidence="3" id="KW-1185">Reference proteome</keyword>
<reference evidence="2" key="1">
    <citation type="submission" date="2020-06" db="EMBL/GenBank/DDBJ databases">
        <authorList>
            <person name="Li T."/>
            <person name="Hu X."/>
            <person name="Zhang T."/>
            <person name="Song X."/>
            <person name="Zhang H."/>
            <person name="Dai N."/>
            <person name="Sheng W."/>
            <person name="Hou X."/>
            <person name="Wei L."/>
        </authorList>
    </citation>
    <scope>NUCLEOTIDE SEQUENCE</scope>
    <source>
        <strain evidence="2">3651</strain>
        <tissue evidence="2">Leaf</tissue>
    </source>
</reference>
<dbReference type="EMBL" id="JACGWO010000001">
    <property type="protein sequence ID" value="KAK4438837.1"/>
    <property type="molecule type" value="Genomic_DNA"/>
</dbReference>
<dbReference type="AlphaFoldDB" id="A0AAE1YYY0"/>
<evidence type="ECO:0000313" key="2">
    <source>
        <dbReference type="EMBL" id="KAK4438837.1"/>
    </source>
</evidence>
<reference evidence="2" key="2">
    <citation type="journal article" date="2024" name="Plant">
        <title>Genomic evolution and insights into agronomic trait innovations of Sesamum species.</title>
        <authorList>
            <person name="Miao H."/>
            <person name="Wang L."/>
            <person name="Qu L."/>
            <person name="Liu H."/>
            <person name="Sun Y."/>
            <person name="Le M."/>
            <person name="Wang Q."/>
            <person name="Wei S."/>
            <person name="Zheng Y."/>
            <person name="Lin W."/>
            <person name="Duan Y."/>
            <person name="Cao H."/>
            <person name="Xiong S."/>
            <person name="Wang X."/>
            <person name="Wei L."/>
            <person name="Li C."/>
            <person name="Ma Q."/>
            <person name="Ju M."/>
            <person name="Zhao R."/>
            <person name="Li G."/>
            <person name="Mu C."/>
            <person name="Tian Q."/>
            <person name="Mei H."/>
            <person name="Zhang T."/>
            <person name="Gao T."/>
            <person name="Zhang H."/>
        </authorList>
    </citation>
    <scope>NUCLEOTIDE SEQUENCE</scope>
    <source>
        <strain evidence="2">3651</strain>
    </source>
</reference>
<name>A0AAE1YYY0_9LAMI</name>
<feature type="region of interest" description="Disordered" evidence="1">
    <location>
        <begin position="64"/>
        <end position="90"/>
    </location>
</feature>
<proteinExistence type="predicted"/>
<comment type="caution">
    <text evidence="2">The sequence shown here is derived from an EMBL/GenBank/DDBJ whole genome shotgun (WGS) entry which is preliminary data.</text>
</comment>
<organism evidence="2 3">
    <name type="scientific">Sesamum alatum</name>
    <dbReference type="NCBI Taxonomy" id="300844"/>
    <lineage>
        <taxon>Eukaryota</taxon>
        <taxon>Viridiplantae</taxon>
        <taxon>Streptophyta</taxon>
        <taxon>Embryophyta</taxon>
        <taxon>Tracheophyta</taxon>
        <taxon>Spermatophyta</taxon>
        <taxon>Magnoliopsida</taxon>
        <taxon>eudicotyledons</taxon>
        <taxon>Gunneridae</taxon>
        <taxon>Pentapetalae</taxon>
        <taxon>asterids</taxon>
        <taxon>lamiids</taxon>
        <taxon>Lamiales</taxon>
        <taxon>Pedaliaceae</taxon>
        <taxon>Sesamum</taxon>
    </lineage>
</organism>
<protein>
    <submittedName>
        <fullName evidence="2">Uncharacterized protein</fullName>
    </submittedName>
</protein>
<sequence>MISAMALTVEGQPAIPTNHASNPRHEPASAWPSTLHHPYFLAAPAIGRTLHLLSLMLASSRFRSNRPAGERRWPPRRSADDVSITRSGGGEKFCNGRGTYLM</sequence>
<evidence type="ECO:0000313" key="3">
    <source>
        <dbReference type="Proteomes" id="UP001293254"/>
    </source>
</evidence>
<feature type="compositionally biased region" description="Basic and acidic residues" evidence="1">
    <location>
        <begin position="68"/>
        <end position="80"/>
    </location>
</feature>
<accession>A0AAE1YYY0</accession>
<gene>
    <name evidence="2" type="ORF">Salat_0218300</name>
</gene>
<evidence type="ECO:0000256" key="1">
    <source>
        <dbReference type="SAM" id="MobiDB-lite"/>
    </source>
</evidence>
<dbReference type="Proteomes" id="UP001293254">
    <property type="component" value="Unassembled WGS sequence"/>
</dbReference>